<dbReference type="InterPro" id="IPR016024">
    <property type="entry name" value="ARM-type_fold"/>
</dbReference>
<feature type="non-terminal residue" evidence="1">
    <location>
        <position position="186"/>
    </location>
</feature>
<dbReference type="Gene3D" id="1.25.10.90">
    <property type="match status" value="1"/>
</dbReference>
<accession>X0W929</accession>
<sequence length="186" mass="21819">MTKDAAQRRSWTFYEAVEFNTMTVRNIRRKLQQLGSKDRAKVLQRFFKTGPGEYGEGDVFIGIRVPDLRKLAKGYQDITIKEVMQFLRSTIHEERFFALLILVSKYSKGDETAKKRIYELYLQNTQFINSWDLVDGSAQHIVGAFLMDKGKKPLYLLAKSKNLWERRIAILSTFHFIKHDKYAETL</sequence>
<proteinExistence type="predicted"/>
<protein>
    <recommendedName>
        <fullName evidence="2">DNA alkylation repair enzyme</fullName>
    </recommendedName>
</protein>
<evidence type="ECO:0000313" key="1">
    <source>
        <dbReference type="EMBL" id="GAG21098.1"/>
    </source>
</evidence>
<dbReference type="CDD" id="cd06561">
    <property type="entry name" value="AlkD_like"/>
    <property type="match status" value="1"/>
</dbReference>
<evidence type="ECO:0008006" key="2">
    <source>
        <dbReference type="Google" id="ProtNLM"/>
    </source>
</evidence>
<dbReference type="InterPro" id="IPR014825">
    <property type="entry name" value="DNA_alkylation"/>
</dbReference>
<gene>
    <name evidence="1" type="ORF">S01H1_47378</name>
</gene>
<dbReference type="AlphaFoldDB" id="X0W929"/>
<comment type="caution">
    <text evidence="1">The sequence shown here is derived from an EMBL/GenBank/DDBJ whole genome shotgun (WGS) entry which is preliminary data.</text>
</comment>
<dbReference type="PANTHER" id="PTHR34070:SF1">
    <property type="entry name" value="DNA ALKYLATION REPAIR PROTEIN"/>
    <property type="match status" value="1"/>
</dbReference>
<dbReference type="Pfam" id="PF08713">
    <property type="entry name" value="DNA_alkylation"/>
    <property type="match status" value="1"/>
</dbReference>
<reference evidence="1" key="1">
    <citation type="journal article" date="2014" name="Front. Microbiol.">
        <title>High frequency of phylogenetically diverse reductive dehalogenase-homologous genes in deep subseafloor sedimentary metagenomes.</title>
        <authorList>
            <person name="Kawai M."/>
            <person name="Futagami T."/>
            <person name="Toyoda A."/>
            <person name="Takaki Y."/>
            <person name="Nishi S."/>
            <person name="Hori S."/>
            <person name="Arai W."/>
            <person name="Tsubouchi T."/>
            <person name="Morono Y."/>
            <person name="Uchiyama I."/>
            <person name="Ito T."/>
            <person name="Fujiyama A."/>
            <person name="Inagaki F."/>
            <person name="Takami H."/>
        </authorList>
    </citation>
    <scope>NUCLEOTIDE SEQUENCE</scope>
    <source>
        <strain evidence="1">Expedition CK06-06</strain>
    </source>
</reference>
<dbReference type="PANTHER" id="PTHR34070">
    <property type="entry name" value="ARMADILLO-TYPE FOLD"/>
    <property type="match status" value="1"/>
</dbReference>
<name>X0W929_9ZZZZ</name>
<dbReference type="EMBL" id="BARS01030376">
    <property type="protein sequence ID" value="GAG21098.1"/>
    <property type="molecule type" value="Genomic_DNA"/>
</dbReference>
<organism evidence="1">
    <name type="scientific">marine sediment metagenome</name>
    <dbReference type="NCBI Taxonomy" id="412755"/>
    <lineage>
        <taxon>unclassified sequences</taxon>
        <taxon>metagenomes</taxon>
        <taxon>ecological metagenomes</taxon>
    </lineage>
</organism>
<dbReference type="SUPFAM" id="SSF48371">
    <property type="entry name" value="ARM repeat"/>
    <property type="match status" value="1"/>
</dbReference>